<evidence type="ECO:0000313" key="6">
    <source>
        <dbReference type="Proteomes" id="UP000199155"/>
    </source>
</evidence>
<keyword evidence="5" id="KW-0762">Sugar transport</keyword>
<proteinExistence type="inferred from homology"/>
<dbReference type="InterPro" id="IPR006059">
    <property type="entry name" value="SBP"/>
</dbReference>
<dbReference type="GO" id="GO:0055052">
    <property type="term" value="C:ATP-binding cassette (ABC) transporter complex, substrate-binding subunit-containing"/>
    <property type="evidence" value="ECO:0007669"/>
    <property type="project" value="TreeGrafter"/>
</dbReference>
<dbReference type="AlphaFoldDB" id="A0A1G8V4K4"/>
<dbReference type="Pfam" id="PF01547">
    <property type="entry name" value="SBP_bac_1"/>
    <property type="match status" value="1"/>
</dbReference>
<evidence type="ECO:0000256" key="3">
    <source>
        <dbReference type="ARBA" id="ARBA00022729"/>
    </source>
</evidence>
<dbReference type="PANTHER" id="PTHR30061:SF50">
    <property type="entry name" value="MALTOSE_MALTODEXTRIN-BINDING PERIPLASMIC PROTEIN"/>
    <property type="match status" value="1"/>
</dbReference>
<dbReference type="PANTHER" id="PTHR30061">
    <property type="entry name" value="MALTOSE-BINDING PERIPLASMIC PROTEIN"/>
    <property type="match status" value="1"/>
</dbReference>
<dbReference type="CDD" id="cd13585">
    <property type="entry name" value="PBP2_TMBP_like"/>
    <property type="match status" value="1"/>
</dbReference>
<feature type="chain" id="PRO_5039310679" evidence="4">
    <location>
        <begin position="23"/>
        <end position="434"/>
    </location>
</feature>
<evidence type="ECO:0000256" key="1">
    <source>
        <dbReference type="ARBA" id="ARBA00008520"/>
    </source>
</evidence>
<protein>
    <submittedName>
        <fullName evidence="5">Multiple sugar transport system substrate-binding protein</fullName>
    </submittedName>
</protein>
<organism evidence="5 6">
    <name type="scientific">Streptomyces indicus</name>
    <dbReference type="NCBI Taxonomy" id="417292"/>
    <lineage>
        <taxon>Bacteria</taxon>
        <taxon>Bacillati</taxon>
        <taxon>Actinomycetota</taxon>
        <taxon>Actinomycetes</taxon>
        <taxon>Kitasatosporales</taxon>
        <taxon>Streptomycetaceae</taxon>
        <taxon>Streptomyces</taxon>
    </lineage>
</organism>
<keyword evidence="3 4" id="KW-0732">Signal</keyword>
<dbReference type="STRING" id="417292.SAMN05421806_1011218"/>
<name>A0A1G8V4K4_9ACTN</name>
<sequence>MRISRRVATATAFAVTSALVMTACGGTGSGGDGNTDSTGKIEGTVRFQTWNLKTNFKDYFEGVIDGFEKKYPDVQVEWIDQPAEGYADKLSADATAGTLPDVVNVAPDLATPLAKAGLALNLDEDKAAAKFKDEYLEGAWKGHEMPGKTGTYAFPWYLNTGPMFYNKKLFKDAGLDPEKPPTSYDQLFADSLKMAENSKGKIAMLSNAPAIEDFGRYGVELMNADKTKFTFNDAKGVELVEKYKELFDKGALDEQALTAVAESSGRKFQQQQIAMNPGGAHDLKTYKEEAPSLYKNIGITPAVNNTGKDNMYVQGLMVNAQSKVKPAAIEFAHWVTNKANQEEFGRQVAIFPSTKGSLDGDYYTKDDGTDEGRVRVAAAQALKTAVNYTPVVFTEQMKTVLKNEVAKAMQGKKSAKQAMDDAVAECDKLLQQAG</sequence>
<dbReference type="GO" id="GO:0042956">
    <property type="term" value="P:maltodextrin transmembrane transport"/>
    <property type="evidence" value="ECO:0007669"/>
    <property type="project" value="TreeGrafter"/>
</dbReference>
<accession>A0A1G8V4K4</accession>
<dbReference type="RefSeq" id="WP_093607557.1">
    <property type="nucleotide sequence ID" value="NZ_FNFF01000001.1"/>
</dbReference>
<evidence type="ECO:0000256" key="4">
    <source>
        <dbReference type="SAM" id="SignalP"/>
    </source>
</evidence>
<dbReference type="Gene3D" id="3.40.190.10">
    <property type="entry name" value="Periplasmic binding protein-like II"/>
    <property type="match status" value="1"/>
</dbReference>
<evidence type="ECO:0000313" key="5">
    <source>
        <dbReference type="EMBL" id="SDJ60295.1"/>
    </source>
</evidence>
<keyword evidence="2" id="KW-0813">Transport</keyword>
<dbReference type="PROSITE" id="PS51257">
    <property type="entry name" value="PROKAR_LIPOPROTEIN"/>
    <property type="match status" value="1"/>
</dbReference>
<feature type="signal peptide" evidence="4">
    <location>
        <begin position="1"/>
        <end position="22"/>
    </location>
</feature>
<comment type="similarity">
    <text evidence="1">Belongs to the bacterial solute-binding protein 1 family.</text>
</comment>
<dbReference type="Proteomes" id="UP000199155">
    <property type="component" value="Unassembled WGS sequence"/>
</dbReference>
<dbReference type="EMBL" id="FNFF01000001">
    <property type="protein sequence ID" value="SDJ60295.1"/>
    <property type="molecule type" value="Genomic_DNA"/>
</dbReference>
<dbReference type="GO" id="GO:0015768">
    <property type="term" value="P:maltose transport"/>
    <property type="evidence" value="ECO:0007669"/>
    <property type="project" value="TreeGrafter"/>
</dbReference>
<dbReference type="OrthoDB" id="4289620at2"/>
<keyword evidence="6" id="KW-1185">Reference proteome</keyword>
<reference evidence="5 6" key="1">
    <citation type="submission" date="2016-10" db="EMBL/GenBank/DDBJ databases">
        <authorList>
            <person name="de Groot N.N."/>
        </authorList>
    </citation>
    <scope>NUCLEOTIDE SEQUENCE [LARGE SCALE GENOMIC DNA]</scope>
    <source>
        <strain evidence="5 6">CGMCC 4.5727</strain>
    </source>
</reference>
<evidence type="ECO:0000256" key="2">
    <source>
        <dbReference type="ARBA" id="ARBA00022448"/>
    </source>
</evidence>
<dbReference type="GO" id="GO:1901982">
    <property type="term" value="F:maltose binding"/>
    <property type="evidence" value="ECO:0007669"/>
    <property type="project" value="TreeGrafter"/>
</dbReference>
<dbReference type="SUPFAM" id="SSF53850">
    <property type="entry name" value="Periplasmic binding protein-like II"/>
    <property type="match status" value="1"/>
</dbReference>
<gene>
    <name evidence="5" type="ORF">SAMN05421806_1011218</name>
</gene>